<dbReference type="KEGG" id="asem:NNL22_18460"/>
<dbReference type="NCBIfam" id="TIGR02459">
    <property type="entry name" value="CbtB"/>
    <property type="match status" value="1"/>
</dbReference>
<dbReference type="RefSeq" id="WP_251812359.1">
    <property type="nucleotide sequence ID" value="NZ_CP101527.1"/>
</dbReference>
<evidence type="ECO:0000313" key="2">
    <source>
        <dbReference type="EMBL" id="UZW74979.1"/>
    </source>
</evidence>
<sequence>MNTHVSGPQTPANQAAAKAASLTASKRSQIFAAAFLGLTIVFAVGLLPMDAAHNAAHDTRHSAAFPCH</sequence>
<evidence type="ECO:0000256" key="1">
    <source>
        <dbReference type="SAM" id="Phobius"/>
    </source>
</evidence>
<name>A0A9E8HIE1_9ALTE</name>
<dbReference type="Pfam" id="PF09489">
    <property type="entry name" value="CbtB"/>
    <property type="match status" value="1"/>
</dbReference>
<dbReference type="EMBL" id="CP101527">
    <property type="protein sequence ID" value="UZW74979.1"/>
    <property type="molecule type" value="Genomic_DNA"/>
</dbReference>
<feature type="transmembrane region" description="Helical" evidence="1">
    <location>
        <begin position="30"/>
        <end position="49"/>
    </location>
</feature>
<keyword evidence="1" id="KW-0472">Membrane</keyword>
<keyword evidence="3" id="KW-1185">Reference proteome</keyword>
<dbReference type="Proteomes" id="UP001164472">
    <property type="component" value="Chromosome"/>
</dbReference>
<dbReference type="InterPro" id="IPR012667">
    <property type="entry name" value="CbtB_put"/>
</dbReference>
<reference evidence="2" key="1">
    <citation type="submission" date="2022-07" db="EMBL/GenBank/DDBJ databases">
        <title>Alkalimarinus sp. nov., isolated from gut of a Alitta virens.</title>
        <authorList>
            <person name="Yang A.I."/>
            <person name="Shin N.-R."/>
        </authorList>
    </citation>
    <scope>NUCLEOTIDE SEQUENCE</scope>
    <source>
        <strain evidence="2">FA028</strain>
    </source>
</reference>
<proteinExistence type="predicted"/>
<gene>
    <name evidence="2" type="ORF">NNL22_18460</name>
</gene>
<keyword evidence="1" id="KW-0812">Transmembrane</keyword>
<keyword evidence="1" id="KW-1133">Transmembrane helix</keyword>
<accession>A0A9E8HIE1</accession>
<dbReference type="AlphaFoldDB" id="A0A9E8HIE1"/>
<protein>
    <submittedName>
        <fullName evidence="2">CbtB-domain containing protein</fullName>
    </submittedName>
</protein>
<evidence type="ECO:0000313" key="3">
    <source>
        <dbReference type="Proteomes" id="UP001164472"/>
    </source>
</evidence>
<organism evidence="2 3">
    <name type="scientific">Alkalimarinus sediminis</name>
    <dbReference type="NCBI Taxonomy" id="1632866"/>
    <lineage>
        <taxon>Bacteria</taxon>
        <taxon>Pseudomonadati</taxon>
        <taxon>Pseudomonadota</taxon>
        <taxon>Gammaproteobacteria</taxon>
        <taxon>Alteromonadales</taxon>
        <taxon>Alteromonadaceae</taxon>
        <taxon>Alkalimarinus</taxon>
    </lineage>
</organism>